<comment type="similarity">
    <text evidence="1">Belongs to the sigma-70 factor family. ECF subfamily.</text>
</comment>
<dbReference type="Gene3D" id="1.10.10.10">
    <property type="entry name" value="Winged helix-like DNA-binding domain superfamily/Winged helix DNA-binding domain"/>
    <property type="match status" value="1"/>
</dbReference>
<dbReference type="EMBL" id="QTTT01000001">
    <property type="protein sequence ID" value="REE97927.1"/>
    <property type="molecule type" value="Genomic_DNA"/>
</dbReference>
<dbReference type="Proteomes" id="UP000256661">
    <property type="component" value="Unassembled WGS sequence"/>
</dbReference>
<dbReference type="AlphaFoldDB" id="A0A3D9SQM3"/>
<feature type="compositionally biased region" description="Pro residues" evidence="5">
    <location>
        <begin position="532"/>
        <end position="547"/>
    </location>
</feature>
<keyword evidence="7" id="KW-1185">Reference proteome</keyword>
<evidence type="ECO:0000313" key="6">
    <source>
        <dbReference type="EMBL" id="REE97927.1"/>
    </source>
</evidence>
<feature type="compositionally biased region" description="Pro residues" evidence="5">
    <location>
        <begin position="279"/>
        <end position="290"/>
    </location>
</feature>
<dbReference type="InterPro" id="IPR013325">
    <property type="entry name" value="RNA_pol_sigma_r2"/>
</dbReference>
<dbReference type="SUPFAM" id="SSF88946">
    <property type="entry name" value="Sigma2 domain of RNA polymerase sigma factors"/>
    <property type="match status" value="1"/>
</dbReference>
<protein>
    <submittedName>
        <fullName evidence="6">DNA-directed RNA polymerase specialized sigma24 family protein</fullName>
    </submittedName>
</protein>
<feature type="region of interest" description="Disordered" evidence="5">
    <location>
        <begin position="331"/>
        <end position="390"/>
    </location>
</feature>
<evidence type="ECO:0000256" key="2">
    <source>
        <dbReference type="ARBA" id="ARBA00023015"/>
    </source>
</evidence>
<dbReference type="GO" id="GO:0006352">
    <property type="term" value="P:DNA-templated transcription initiation"/>
    <property type="evidence" value="ECO:0007669"/>
    <property type="project" value="InterPro"/>
</dbReference>
<dbReference type="PANTHER" id="PTHR43133:SF51">
    <property type="entry name" value="RNA POLYMERASE SIGMA FACTOR"/>
    <property type="match status" value="1"/>
</dbReference>
<dbReference type="GO" id="GO:0016987">
    <property type="term" value="F:sigma factor activity"/>
    <property type="evidence" value="ECO:0007669"/>
    <property type="project" value="UniProtKB-KW"/>
</dbReference>
<evidence type="ECO:0000256" key="1">
    <source>
        <dbReference type="ARBA" id="ARBA00010641"/>
    </source>
</evidence>
<name>A0A3D9SQM3_9ACTN</name>
<feature type="compositionally biased region" description="Low complexity" evidence="5">
    <location>
        <begin position="497"/>
        <end position="513"/>
    </location>
</feature>
<evidence type="ECO:0000256" key="4">
    <source>
        <dbReference type="ARBA" id="ARBA00023163"/>
    </source>
</evidence>
<comment type="caution">
    <text evidence="6">The sequence shown here is derived from an EMBL/GenBank/DDBJ whole genome shotgun (WGS) entry which is preliminary data.</text>
</comment>
<evidence type="ECO:0000256" key="3">
    <source>
        <dbReference type="ARBA" id="ARBA00023082"/>
    </source>
</evidence>
<keyword evidence="4" id="KW-0804">Transcription</keyword>
<evidence type="ECO:0000256" key="5">
    <source>
        <dbReference type="SAM" id="MobiDB-lite"/>
    </source>
</evidence>
<dbReference type="InterPro" id="IPR036388">
    <property type="entry name" value="WH-like_DNA-bd_sf"/>
</dbReference>
<gene>
    <name evidence="6" type="ORF">DFJ69_3407</name>
</gene>
<dbReference type="Gene3D" id="1.10.1740.10">
    <property type="match status" value="1"/>
</dbReference>
<dbReference type="InterPro" id="IPR039425">
    <property type="entry name" value="RNA_pol_sigma-70-like"/>
</dbReference>
<dbReference type="GO" id="GO:0000428">
    <property type="term" value="C:DNA-directed RNA polymerase complex"/>
    <property type="evidence" value="ECO:0007669"/>
    <property type="project" value="UniProtKB-KW"/>
</dbReference>
<dbReference type="RefSeq" id="WP_116023450.1">
    <property type="nucleotide sequence ID" value="NZ_QTTT01000001.1"/>
</dbReference>
<dbReference type="OrthoDB" id="3492533at2"/>
<evidence type="ECO:0000313" key="7">
    <source>
        <dbReference type="Proteomes" id="UP000256661"/>
    </source>
</evidence>
<proteinExistence type="inferred from homology"/>
<organism evidence="6 7">
    <name type="scientific">Thermomonospora umbrina</name>
    <dbReference type="NCBI Taxonomy" id="111806"/>
    <lineage>
        <taxon>Bacteria</taxon>
        <taxon>Bacillati</taxon>
        <taxon>Actinomycetota</taxon>
        <taxon>Actinomycetes</taxon>
        <taxon>Streptosporangiales</taxon>
        <taxon>Thermomonosporaceae</taxon>
        <taxon>Thermomonospora</taxon>
    </lineage>
</organism>
<feature type="region of interest" description="Disordered" evidence="5">
    <location>
        <begin position="265"/>
        <end position="301"/>
    </location>
</feature>
<keyword evidence="6" id="KW-0240">DNA-directed RNA polymerase</keyword>
<accession>A0A3D9SQM3</accession>
<sequence length="557" mass="58944">MDDHALVEALRSGDPGASAALHDAHAERLYRYCWFLLRDDGPAVGALRQTLVTAVTDVNALRDGEGLTPWLYALARRECVRHRPAEPSPPSRPAESPEPKESAEATVGDDVDRRRLLARRAVAGMPASSRETLELWVRHGLPVPDLAAVLGLSVTEAEQALENARTDLEESLTAEFLAKDGAYGCPGRAEILGDFRGELTDDLRQSLLRHARDCPSCGTSGARSISPGKVYGLLPDVTPPPSLRAELLALLADVKPVENPAAMTLPVRPLPVQARSEGPPDPEPEAPPMRPRPRRRPSGKAVVLGTATGAGLVLAATSVGWVLDGADFGGSDSPASSGGRGKSRAPVARQVSPTWPLGSKGTSASPTARPNPPTTRRAEHAGPGRLTASPRFLDLGGDSIGTIELAALGGPVIWRSSTAGRILLSRTAGRLQEGSPAVLTLRVVRRAQSYGQSAVTFQPGGLTIMVTWRPGMVTGTRPTRPAPTAPVKVRPGRPTDRPTMGRPGSGRPTGRTPRPTPPQDRPSSPRDEPPWSTKPPEPPPSPRPSPAPTWENDESGV</sequence>
<feature type="region of interest" description="Disordered" evidence="5">
    <location>
        <begin position="82"/>
        <end position="109"/>
    </location>
</feature>
<feature type="region of interest" description="Disordered" evidence="5">
    <location>
        <begin position="473"/>
        <end position="557"/>
    </location>
</feature>
<dbReference type="SUPFAM" id="SSF88659">
    <property type="entry name" value="Sigma3 and sigma4 domains of RNA polymerase sigma factors"/>
    <property type="match status" value="1"/>
</dbReference>
<keyword evidence="3" id="KW-0731">Sigma factor</keyword>
<dbReference type="PANTHER" id="PTHR43133">
    <property type="entry name" value="RNA POLYMERASE ECF-TYPE SIGMA FACTO"/>
    <property type="match status" value="1"/>
</dbReference>
<dbReference type="InterPro" id="IPR013324">
    <property type="entry name" value="RNA_pol_sigma_r3/r4-like"/>
</dbReference>
<reference evidence="6 7" key="1">
    <citation type="submission" date="2018-08" db="EMBL/GenBank/DDBJ databases">
        <title>Sequencing the genomes of 1000 actinobacteria strains.</title>
        <authorList>
            <person name="Klenk H.-P."/>
        </authorList>
    </citation>
    <scope>NUCLEOTIDE SEQUENCE [LARGE SCALE GENOMIC DNA]</scope>
    <source>
        <strain evidence="6 7">DSM 43927</strain>
    </source>
</reference>
<keyword evidence="2" id="KW-0805">Transcription regulation</keyword>